<evidence type="ECO:0000256" key="3">
    <source>
        <dbReference type="ARBA" id="ARBA00022801"/>
    </source>
</evidence>
<evidence type="ECO:0000259" key="11">
    <source>
        <dbReference type="PROSITE" id="PS51194"/>
    </source>
</evidence>
<feature type="compositionally biased region" description="Low complexity" evidence="9">
    <location>
        <begin position="1278"/>
        <end position="1293"/>
    </location>
</feature>
<name>A0A2T0QFD5_9ACTN</name>
<dbReference type="SUPFAM" id="SSF52540">
    <property type="entry name" value="P-loop containing nucleoside triphosphate hydrolases"/>
    <property type="match status" value="1"/>
</dbReference>
<dbReference type="InterPro" id="IPR055369">
    <property type="entry name" value="WH2_Lhr"/>
</dbReference>
<dbReference type="Pfam" id="PF23234">
    <property type="entry name" value="WHD_4th_Lhr"/>
    <property type="match status" value="1"/>
</dbReference>
<dbReference type="EMBL" id="PVZC01000001">
    <property type="protein sequence ID" value="PRY02646.1"/>
    <property type="molecule type" value="Genomic_DNA"/>
</dbReference>
<dbReference type="InterPro" id="IPR027417">
    <property type="entry name" value="P-loop_NTPase"/>
</dbReference>
<dbReference type="InterPro" id="IPR055368">
    <property type="entry name" value="WH3_Lhr"/>
</dbReference>
<feature type="compositionally biased region" description="Gly residues" evidence="9">
    <location>
        <begin position="1306"/>
        <end position="1325"/>
    </location>
</feature>
<feature type="domain" description="Helicase C-terminal" evidence="11">
    <location>
        <begin position="274"/>
        <end position="451"/>
    </location>
</feature>
<comment type="caution">
    <text evidence="12">The sequence shown here is derived from an EMBL/GenBank/DDBJ whole genome shotgun (WGS) entry which is preliminary data.</text>
</comment>
<keyword evidence="5" id="KW-0067">ATP-binding</keyword>
<keyword evidence="6" id="KW-0238">DNA-binding</keyword>
<dbReference type="Gene3D" id="3.40.50.300">
    <property type="entry name" value="P-loop containing nucleotide triphosphate hydrolases"/>
    <property type="match status" value="2"/>
</dbReference>
<dbReference type="RefSeq" id="WP_106240575.1">
    <property type="nucleotide sequence ID" value="NZ_PVZC01000001.1"/>
</dbReference>
<evidence type="ECO:0000256" key="4">
    <source>
        <dbReference type="ARBA" id="ARBA00022806"/>
    </source>
</evidence>
<reference evidence="12 13" key="1">
    <citation type="submission" date="2018-03" db="EMBL/GenBank/DDBJ databases">
        <title>Genomic Encyclopedia of Archaeal and Bacterial Type Strains, Phase II (KMG-II): from individual species to whole genera.</title>
        <authorList>
            <person name="Goeker M."/>
        </authorList>
    </citation>
    <scope>NUCLEOTIDE SEQUENCE [LARGE SCALE GENOMIC DNA]</scope>
    <source>
        <strain evidence="12 13">DSM 45601</strain>
    </source>
</reference>
<dbReference type="PANTHER" id="PTHR47962">
    <property type="entry name" value="ATP-DEPENDENT HELICASE LHR-RELATED-RELATED"/>
    <property type="match status" value="1"/>
</dbReference>
<gene>
    <name evidence="12" type="ORF">CLV72_1011249</name>
</gene>
<dbReference type="PROSITE" id="PS51192">
    <property type="entry name" value="HELICASE_ATP_BIND_1"/>
    <property type="match status" value="1"/>
</dbReference>
<protein>
    <submittedName>
        <fullName evidence="12">Lhr family ATP dependent helicase</fullName>
    </submittedName>
</protein>
<dbReference type="Pfam" id="PF23236">
    <property type="entry name" value="WHD_2nd_Lhr"/>
    <property type="match status" value="1"/>
</dbReference>
<dbReference type="PANTHER" id="PTHR47962:SF5">
    <property type="entry name" value="ATP-DEPENDENT HELICASE LHR-RELATED"/>
    <property type="match status" value="1"/>
</dbReference>
<dbReference type="InterPro" id="IPR055367">
    <property type="entry name" value="WH4_Lhr"/>
</dbReference>
<keyword evidence="3" id="KW-0378">Hydrolase</keyword>
<feature type="domain" description="Helicase ATP-binding" evidence="10">
    <location>
        <begin position="36"/>
        <end position="230"/>
    </location>
</feature>
<dbReference type="Pfam" id="PF00271">
    <property type="entry name" value="Helicase_C"/>
    <property type="match status" value="1"/>
</dbReference>
<dbReference type="InterPro" id="IPR011545">
    <property type="entry name" value="DEAD/DEAH_box_helicase_dom"/>
</dbReference>
<dbReference type="PROSITE" id="PS51194">
    <property type="entry name" value="HELICASE_CTER"/>
    <property type="match status" value="1"/>
</dbReference>
<evidence type="ECO:0000256" key="7">
    <source>
        <dbReference type="ARBA" id="ARBA00023204"/>
    </source>
</evidence>
<dbReference type="InterPro" id="IPR045628">
    <property type="entry name" value="Lhr_WH_dom"/>
</dbReference>
<dbReference type="NCBIfam" id="NF007284">
    <property type="entry name" value="PRK09751.1"/>
    <property type="match status" value="1"/>
</dbReference>
<evidence type="ECO:0000256" key="8">
    <source>
        <dbReference type="ARBA" id="ARBA00023235"/>
    </source>
</evidence>
<evidence type="ECO:0000313" key="12">
    <source>
        <dbReference type="EMBL" id="PRY02646.1"/>
    </source>
</evidence>
<evidence type="ECO:0000256" key="9">
    <source>
        <dbReference type="SAM" id="MobiDB-lite"/>
    </source>
</evidence>
<dbReference type="InterPro" id="IPR052511">
    <property type="entry name" value="ATP-dep_Helicase"/>
</dbReference>
<dbReference type="OrthoDB" id="9815222at2"/>
<keyword evidence="4 12" id="KW-0347">Helicase</keyword>
<dbReference type="InterPro" id="IPR014001">
    <property type="entry name" value="Helicase_ATP-bd"/>
</dbReference>
<accession>A0A2T0QFD5</accession>
<evidence type="ECO:0000256" key="6">
    <source>
        <dbReference type="ARBA" id="ARBA00023125"/>
    </source>
</evidence>
<dbReference type="InterPro" id="IPR003593">
    <property type="entry name" value="AAA+_ATPase"/>
</dbReference>
<dbReference type="GO" id="GO:0003677">
    <property type="term" value="F:DNA binding"/>
    <property type="evidence" value="ECO:0007669"/>
    <property type="project" value="UniProtKB-KW"/>
</dbReference>
<proteinExistence type="predicted"/>
<organism evidence="12 13">
    <name type="scientific">Allonocardiopsis opalescens</name>
    <dbReference type="NCBI Taxonomy" id="1144618"/>
    <lineage>
        <taxon>Bacteria</taxon>
        <taxon>Bacillati</taxon>
        <taxon>Actinomycetota</taxon>
        <taxon>Actinomycetes</taxon>
        <taxon>Streptosporangiales</taxon>
        <taxon>Allonocardiopsis</taxon>
    </lineage>
</organism>
<dbReference type="Pfam" id="PF19306">
    <property type="entry name" value="WHD_Lhr"/>
    <property type="match status" value="1"/>
</dbReference>
<sequence>MTHESPDAALDLFSPTARAWFRGEFAAPTPAQAAAWRSIGGGANTLVVAPTGAGKTLAAFLWALDRLAVEPVPADPLRRCRVLYVSPLKALAVDVQRNLRRPLEGMRRVARGLGLAEPAIEVGSRTGDTPARERRAFARRPPDVLITTPESLFLLLTSRARESLRGVRTVIVDEVHALAGTKRGAHLALSLERLDALAADGPGQRIGLSATVRPAAEVAAFLGGPRPVEVVRPPSAKRLELEVVVPVEDLSEPGAGLEAAAGDRARRRTVWPHVEERLFDEIAAHRSSIVFVNARGIAERLCARLNELAAERAGLPVPEPGRPAQVMAQSGTGAGLAPVVARAHHGSVSREERALIEEELKAGRLPAVVATSSLELGIDMGAVDLVVQVAAPPSVASGLQRVGRAGHQVEGVSRGLFFPRHRGDLLPSAVVVERMRTGGIEELRTPRNPLDVLAQQVVAMAAMDEWPVGELAALVRRAYPFAELTDDVLASVLDMLAGRYPSDAFAAFRPRLVWDREADVVAARPGAQRLAVTSGGTIPDRGLFGVFLVGAERGARVGELDEEMVYESRVGDVFVLGASSWRIEQITPDRVMVSPAAGQPGRLPFWHADAQGRPAELGRALGALTRELVGLDEDAALARARSAGLDALAARNLVAYLAEQRDATGSVPDDRTVVVERFRDEVGDWRVVVHSPFGAPVHAAWALVVAARLGARFGVEAQAVPSDDGIMVRVPDTEAPAGMSVADLVVVAADEVSSLVTAELGASALFAARFRECAARALLLARPAPGRRMPLWQQRQRSAQLLQVASGFPEFPIVLEAVRECLRDVFDVPALEALMRDIAARRVRVVEVETPQASPFARSLAMAFTAAYLYADDVPLAERRAQALTVDAGLLAQLLGQPELRELLDPEVVAEADLELARLAPDRRVRASDAAQGVERAADLLRELGPLSPEEAARRGVEGGWLARLGEAGRAVLVRVGGEPRWAAVEDVSRLRDALGVEPPAGLPGALLEPVADPLGDLLSRYARTHGPFRAEEPARLLGIGPAPVAEALERLAARGRVVSGAFRPGGRGAEWCDADVLRMLRRRSVARLRREAEPVGRAALARFVPSWQGVAPSSSAGRGEEGLLRAVRTLRGAVVPASALEALVLGSRVEGYGPAVLDALTATGEVVWAGAGALGGGDGWVALAPSDEAELVLPDPAPVAELGEPELAGAVLDALGGGGALFFRGIAERVAAAVGEVVADQRLVEVVWELVWAGLVSNDTLAPLRAVLSAGGVSARRAPGRRPALPSRSGPPTVSGRWWALPPRGGAGGGTGGVHGGAVDGAGAAGRQDAARRSAERGWAVARALLDRHGVVTRGAVVAERVAGGFGAAYPVLRTAEEAGRTRRGYFVEGLGAAQFAVEGAVDRLRGTPARTGPVLLAAADPANVYGAALPWPEASAEGHRPSRRAGAAVVLVDGELVLYVERGGRSVLSFTADSAPLREAVAALVAAVRDGRLPALTVRRADGVPVFESSLADLLEREGFHATPQGLRLRV</sequence>
<dbReference type="GO" id="GO:0006281">
    <property type="term" value="P:DNA repair"/>
    <property type="evidence" value="ECO:0007669"/>
    <property type="project" value="UniProtKB-KW"/>
</dbReference>
<dbReference type="GO" id="GO:0016887">
    <property type="term" value="F:ATP hydrolysis activity"/>
    <property type="evidence" value="ECO:0007669"/>
    <property type="project" value="TreeGrafter"/>
</dbReference>
<keyword evidence="2" id="KW-0227">DNA damage</keyword>
<evidence type="ECO:0000256" key="2">
    <source>
        <dbReference type="ARBA" id="ARBA00022763"/>
    </source>
</evidence>
<feature type="region of interest" description="Disordered" evidence="9">
    <location>
        <begin position="1278"/>
        <end position="1331"/>
    </location>
</feature>
<dbReference type="InterPro" id="IPR013701">
    <property type="entry name" value="Lhr-like_DEAD/DEAH_assoc"/>
</dbReference>
<evidence type="ECO:0000256" key="1">
    <source>
        <dbReference type="ARBA" id="ARBA00022741"/>
    </source>
</evidence>
<keyword evidence="1" id="KW-0547">Nucleotide-binding</keyword>
<dbReference type="Pfam" id="PF23235">
    <property type="entry name" value="WHD_3rd_Lhr"/>
    <property type="match status" value="1"/>
</dbReference>
<evidence type="ECO:0000313" key="13">
    <source>
        <dbReference type="Proteomes" id="UP000237846"/>
    </source>
</evidence>
<dbReference type="Pfam" id="PF00270">
    <property type="entry name" value="DEAD"/>
    <property type="match status" value="1"/>
</dbReference>
<dbReference type="Pfam" id="PF08494">
    <property type="entry name" value="DEAD_assoc"/>
    <property type="match status" value="1"/>
</dbReference>
<keyword evidence="7" id="KW-0234">DNA repair</keyword>
<evidence type="ECO:0000256" key="5">
    <source>
        <dbReference type="ARBA" id="ARBA00022840"/>
    </source>
</evidence>
<dbReference type="Proteomes" id="UP000237846">
    <property type="component" value="Unassembled WGS sequence"/>
</dbReference>
<keyword evidence="8" id="KW-0413">Isomerase</keyword>
<dbReference type="GO" id="GO:0005524">
    <property type="term" value="F:ATP binding"/>
    <property type="evidence" value="ECO:0007669"/>
    <property type="project" value="UniProtKB-KW"/>
</dbReference>
<evidence type="ECO:0000259" key="10">
    <source>
        <dbReference type="PROSITE" id="PS51192"/>
    </source>
</evidence>
<keyword evidence="13" id="KW-1185">Reference proteome</keyword>
<dbReference type="SMART" id="SM00487">
    <property type="entry name" value="DEXDc"/>
    <property type="match status" value="1"/>
</dbReference>
<dbReference type="SMART" id="SM00382">
    <property type="entry name" value="AAA"/>
    <property type="match status" value="1"/>
</dbReference>
<dbReference type="SMART" id="SM00490">
    <property type="entry name" value="HELICc"/>
    <property type="match status" value="1"/>
</dbReference>
<dbReference type="GO" id="GO:0004386">
    <property type="term" value="F:helicase activity"/>
    <property type="evidence" value="ECO:0007669"/>
    <property type="project" value="UniProtKB-KW"/>
</dbReference>
<dbReference type="InterPro" id="IPR001650">
    <property type="entry name" value="Helicase_C-like"/>
</dbReference>